<dbReference type="STRING" id="649639.Bcell_1072"/>
<dbReference type="KEGG" id="bco:Bcell_1072"/>
<feature type="domain" description="RNA polymerase sigma factor 70 region 4 type 2" evidence="7">
    <location>
        <begin position="99"/>
        <end position="150"/>
    </location>
</feature>
<dbReference type="Pfam" id="PF04542">
    <property type="entry name" value="Sigma70_r2"/>
    <property type="match status" value="1"/>
</dbReference>
<evidence type="ECO:0000256" key="1">
    <source>
        <dbReference type="ARBA" id="ARBA00010641"/>
    </source>
</evidence>
<sequence length="191" mass="22036">MELEDIYKQFHKPLMVFIMKRVSNPNIAEDIVQDVFTKITASITSLKEEEKIRSWIYNITRNAIIDYYRSKKPTTVFPSELVDVNQLENHDLSKELSACIRPMVNQLRHKYKEAIELTELQGMSQKELSRHLGMSFSGAKSRVQRGRLKLKELLIACCHIEADSYGNIIDFHNEINVSGDSCKHSNDCACK</sequence>
<dbReference type="OrthoDB" id="9794508at2"/>
<dbReference type="PANTHER" id="PTHR43133:SF62">
    <property type="entry name" value="RNA POLYMERASE SIGMA FACTOR SIGZ"/>
    <property type="match status" value="1"/>
</dbReference>
<name>E6TQG5_EVAC2</name>
<dbReference type="CDD" id="cd06171">
    <property type="entry name" value="Sigma70_r4"/>
    <property type="match status" value="1"/>
</dbReference>
<dbReference type="InterPro" id="IPR013324">
    <property type="entry name" value="RNA_pol_sigma_r3/r4-like"/>
</dbReference>
<keyword evidence="9" id="KW-1185">Reference proteome</keyword>
<dbReference type="NCBIfam" id="TIGR02959">
    <property type="entry name" value="SigZ"/>
    <property type="match status" value="1"/>
</dbReference>
<dbReference type="InterPro" id="IPR014304">
    <property type="entry name" value="RNA_pol_sigma-Z"/>
</dbReference>
<dbReference type="InterPro" id="IPR013325">
    <property type="entry name" value="RNA_pol_sigma_r2"/>
</dbReference>
<reference evidence="8" key="1">
    <citation type="submission" date="2010-12" db="EMBL/GenBank/DDBJ databases">
        <title>Complete sequence of Bacillus cellulosilyticus DSM 2522.</title>
        <authorList>
            <consortium name="US DOE Joint Genome Institute"/>
            <person name="Lucas S."/>
            <person name="Copeland A."/>
            <person name="Lapidus A."/>
            <person name="Cheng J.-F."/>
            <person name="Bruce D."/>
            <person name="Goodwin L."/>
            <person name="Pitluck S."/>
            <person name="Chertkov O."/>
            <person name="Detter J.C."/>
            <person name="Han C."/>
            <person name="Tapia R."/>
            <person name="Land M."/>
            <person name="Hauser L."/>
            <person name="Jeffries C."/>
            <person name="Kyrpides N."/>
            <person name="Ivanova N."/>
            <person name="Mikhailova N."/>
            <person name="Brumm P."/>
            <person name="Mead D."/>
            <person name="Woyke T."/>
        </authorList>
    </citation>
    <scope>NUCLEOTIDE SEQUENCE [LARGE SCALE GENOMIC DNA]</scope>
    <source>
        <strain evidence="8">DSM 2522</strain>
    </source>
</reference>
<gene>
    <name evidence="8" type="ordered locus">Bcell_1072</name>
</gene>
<dbReference type="EMBL" id="CP002394">
    <property type="protein sequence ID" value="ADU29343.1"/>
    <property type="molecule type" value="Genomic_DNA"/>
</dbReference>
<accession>E6TQG5</accession>
<dbReference type="RefSeq" id="WP_013487684.1">
    <property type="nucleotide sequence ID" value="NC_014829.1"/>
</dbReference>
<comment type="similarity">
    <text evidence="1">Belongs to the sigma-70 factor family. ECF subfamily.</text>
</comment>
<dbReference type="HOGENOM" id="CLU_047691_3_4_9"/>
<evidence type="ECO:0000313" key="8">
    <source>
        <dbReference type="EMBL" id="ADU29343.1"/>
    </source>
</evidence>
<protein>
    <recommendedName>
        <fullName evidence="5">RNA polymerase sigma factor SigZ</fullName>
    </recommendedName>
</protein>
<evidence type="ECO:0000256" key="5">
    <source>
        <dbReference type="NCBIfam" id="TIGR02959"/>
    </source>
</evidence>
<keyword evidence="2" id="KW-0805">Transcription regulation</keyword>
<keyword evidence="4" id="KW-0804">Transcription</keyword>
<dbReference type="InterPro" id="IPR007627">
    <property type="entry name" value="RNA_pol_sigma70_r2"/>
</dbReference>
<dbReference type="eggNOG" id="COG1595">
    <property type="taxonomic scope" value="Bacteria"/>
</dbReference>
<dbReference type="AlphaFoldDB" id="E6TQG5"/>
<dbReference type="SUPFAM" id="SSF88946">
    <property type="entry name" value="Sigma2 domain of RNA polymerase sigma factors"/>
    <property type="match status" value="1"/>
</dbReference>
<dbReference type="NCBIfam" id="NF007215">
    <property type="entry name" value="PRK09637.1"/>
    <property type="match status" value="1"/>
</dbReference>
<proteinExistence type="inferred from homology"/>
<dbReference type="GO" id="GO:0006352">
    <property type="term" value="P:DNA-templated transcription initiation"/>
    <property type="evidence" value="ECO:0007669"/>
    <property type="project" value="InterPro"/>
</dbReference>
<organism evidence="8 9">
    <name type="scientific">Evansella cellulosilytica (strain ATCC 21833 / DSM 2522 / FERM P-1141 / JCM 9156 / N-4)</name>
    <name type="common">Bacillus cellulosilyticus</name>
    <dbReference type="NCBI Taxonomy" id="649639"/>
    <lineage>
        <taxon>Bacteria</taxon>
        <taxon>Bacillati</taxon>
        <taxon>Bacillota</taxon>
        <taxon>Bacilli</taxon>
        <taxon>Bacillales</taxon>
        <taxon>Bacillaceae</taxon>
        <taxon>Evansella</taxon>
    </lineage>
</organism>
<dbReference type="GO" id="GO:0016987">
    <property type="term" value="F:sigma factor activity"/>
    <property type="evidence" value="ECO:0007669"/>
    <property type="project" value="UniProtKB-KW"/>
</dbReference>
<dbReference type="Pfam" id="PF08281">
    <property type="entry name" value="Sigma70_r4_2"/>
    <property type="match status" value="1"/>
</dbReference>
<dbReference type="Gene3D" id="1.10.10.10">
    <property type="entry name" value="Winged helix-like DNA-binding domain superfamily/Winged helix DNA-binding domain"/>
    <property type="match status" value="1"/>
</dbReference>
<evidence type="ECO:0000256" key="4">
    <source>
        <dbReference type="ARBA" id="ARBA00023163"/>
    </source>
</evidence>
<evidence type="ECO:0000256" key="2">
    <source>
        <dbReference type="ARBA" id="ARBA00023015"/>
    </source>
</evidence>
<dbReference type="NCBIfam" id="TIGR02937">
    <property type="entry name" value="sigma70-ECF"/>
    <property type="match status" value="1"/>
</dbReference>
<dbReference type="SUPFAM" id="SSF88659">
    <property type="entry name" value="Sigma3 and sigma4 domains of RNA polymerase sigma factors"/>
    <property type="match status" value="1"/>
</dbReference>
<dbReference type="InterPro" id="IPR014284">
    <property type="entry name" value="RNA_pol_sigma-70_dom"/>
</dbReference>
<feature type="domain" description="RNA polymerase sigma-70 region 2" evidence="6">
    <location>
        <begin position="7"/>
        <end position="72"/>
    </location>
</feature>
<keyword evidence="3" id="KW-0731">Sigma factor</keyword>
<evidence type="ECO:0000259" key="7">
    <source>
        <dbReference type="Pfam" id="PF08281"/>
    </source>
</evidence>
<evidence type="ECO:0000256" key="3">
    <source>
        <dbReference type="ARBA" id="ARBA00023082"/>
    </source>
</evidence>
<dbReference type="InterPro" id="IPR013249">
    <property type="entry name" value="RNA_pol_sigma70_r4_t2"/>
</dbReference>
<dbReference type="InterPro" id="IPR039425">
    <property type="entry name" value="RNA_pol_sigma-70-like"/>
</dbReference>
<dbReference type="InterPro" id="IPR036388">
    <property type="entry name" value="WH-like_DNA-bd_sf"/>
</dbReference>
<evidence type="ECO:0000259" key="6">
    <source>
        <dbReference type="Pfam" id="PF04542"/>
    </source>
</evidence>
<dbReference type="GO" id="GO:0003677">
    <property type="term" value="F:DNA binding"/>
    <property type="evidence" value="ECO:0007669"/>
    <property type="project" value="InterPro"/>
</dbReference>
<dbReference type="Gene3D" id="1.10.1740.10">
    <property type="match status" value="1"/>
</dbReference>
<dbReference type="PANTHER" id="PTHR43133">
    <property type="entry name" value="RNA POLYMERASE ECF-TYPE SIGMA FACTO"/>
    <property type="match status" value="1"/>
</dbReference>
<dbReference type="Proteomes" id="UP000001401">
    <property type="component" value="Chromosome"/>
</dbReference>
<evidence type="ECO:0000313" key="9">
    <source>
        <dbReference type="Proteomes" id="UP000001401"/>
    </source>
</evidence>